<comment type="caution">
    <text evidence="2">The sequence shown here is derived from an EMBL/GenBank/DDBJ whole genome shotgun (WGS) entry which is preliminary data.</text>
</comment>
<feature type="signal peptide" evidence="1">
    <location>
        <begin position="1"/>
        <end position="23"/>
    </location>
</feature>
<gene>
    <name evidence="2" type="ORF">FRUB_07742</name>
</gene>
<dbReference type="AlphaFoldDB" id="A0A225DAX8"/>
<dbReference type="OrthoDB" id="211220at2"/>
<evidence type="ECO:0000256" key="1">
    <source>
        <dbReference type="SAM" id="SignalP"/>
    </source>
</evidence>
<sequence length="328" mass="34963">MRLSRRTVLALPFALPLAASLKAAPPKTGVYVAVGYGGRRLRSTDGVNWEIAAEWKVNGGDDRDNLISVAFGNGTFVAVGGGVTDKNGLGGRILTSTDGKEWAEHPGRKFRVSPVLFGNGRFVAGGPDYRLLRSTDGATWETGGKITEPAATHFRMGAFGNGLFVFAGNGRQAGQEIHWVVASRDGMAIDSERTDLPPVRAMAFGGGRFVVVGPDGLRLSSADGSKWEHEAREPKVTLDSVVWTGKEFLAAGGGKGFTSVDGKEWTPWAKPVPCSLLYADAGRRVWVGSSWPGRMWSSTDGVEWKRAKDMTPNGMNAAAYGEVSSSSK</sequence>
<evidence type="ECO:0000313" key="3">
    <source>
        <dbReference type="Proteomes" id="UP000214646"/>
    </source>
</evidence>
<dbReference type="RefSeq" id="WP_088258377.1">
    <property type="nucleotide sequence ID" value="NZ_NIDE01000014.1"/>
</dbReference>
<accession>A0A225DAX8</accession>
<feature type="chain" id="PRO_5012850064" description="Glycosyl hydrolase, BNR repeat" evidence="1">
    <location>
        <begin position="24"/>
        <end position="328"/>
    </location>
</feature>
<proteinExistence type="predicted"/>
<organism evidence="2 3">
    <name type="scientific">Fimbriiglobus ruber</name>
    <dbReference type="NCBI Taxonomy" id="1908690"/>
    <lineage>
        <taxon>Bacteria</taxon>
        <taxon>Pseudomonadati</taxon>
        <taxon>Planctomycetota</taxon>
        <taxon>Planctomycetia</taxon>
        <taxon>Gemmatales</taxon>
        <taxon>Gemmataceae</taxon>
        <taxon>Fimbriiglobus</taxon>
    </lineage>
</organism>
<reference evidence="3" key="1">
    <citation type="submission" date="2017-06" db="EMBL/GenBank/DDBJ databases">
        <title>Genome analysis of Fimbriiglobus ruber SP5, the first member of the order Planctomycetales with confirmed chitinolytic capability.</title>
        <authorList>
            <person name="Ravin N.V."/>
            <person name="Rakitin A.L."/>
            <person name="Ivanova A.A."/>
            <person name="Beletsky A.V."/>
            <person name="Kulichevskaya I.S."/>
            <person name="Mardanov A.V."/>
            <person name="Dedysh S.N."/>
        </authorList>
    </citation>
    <scope>NUCLEOTIDE SEQUENCE [LARGE SCALE GENOMIC DNA]</scope>
    <source>
        <strain evidence="3">SP5</strain>
    </source>
</reference>
<evidence type="ECO:0000313" key="2">
    <source>
        <dbReference type="EMBL" id="OWK38622.1"/>
    </source>
</evidence>
<keyword evidence="1" id="KW-0732">Signal</keyword>
<dbReference type="SUPFAM" id="SSF110296">
    <property type="entry name" value="Oligoxyloglucan reducing end-specific cellobiohydrolase"/>
    <property type="match status" value="1"/>
</dbReference>
<name>A0A225DAX8_9BACT</name>
<dbReference type="EMBL" id="NIDE01000014">
    <property type="protein sequence ID" value="OWK38622.1"/>
    <property type="molecule type" value="Genomic_DNA"/>
</dbReference>
<protein>
    <recommendedName>
        <fullName evidence="4">Glycosyl hydrolase, BNR repeat</fullName>
    </recommendedName>
</protein>
<dbReference type="Proteomes" id="UP000214646">
    <property type="component" value="Unassembled WGS sequence"/>
</dbReference>
<evidence type="ECO:0008006" key="4">
    <source>
        <dbReference type="Google" id="ProtNLM"/>
    </source>
</evidence>
<keyword evidence="3" id="KW-1185">Reference proteome</keyword>